<proteinExistence type="predicted"/>
<reference evidence="2" key="1">
    <citation type="submission" date="2023-07" db="EMBL/GenBank/DDBJ databases">
        <authorList>
            <consortium name="CYATHOMIX"/>
        </authorList>
    </citation>
    <scope>NUCLEOTIDE SEQUENCE</scope>
    <source>
        <strain evidence="2">N/A</strain>
    </source>
</reference>
<evidence type="ECO:0000313" key="2">
    <source>
        <dbReference type="EMBL" id="CAJ0588025.1"/>
    </source>
</evidence>
<evidence type="ECO:0000256" key="1">
    <source>
        <dbReference type="SAM" id="MobiDB-lite"/>
    </source>
</evidence>
<protein>
    <submittedName>
        <fullName evidence="2">Uncharacterized protein</fullName>
    </submittedName>
</protein>
<keyword evidence="3" id="KW-1185">Reference proteome</keyword>
<name>A0AA36GJ53_CYLNA</name>
<feature type="region of interest" description="Disordered" evidence="1">
    <location>
        <begin position="1"/>
        <end position="29"/>
    </location>
</feature>
<sequence length="212" mass="23956">MAKSKDKKEETSSSFKLETMNAGTDSSASLEPSKKVVSYSNLDPDKVVEAIGFGRYQLCGYLLCQGMNFFYSSAMYVMPYVGPDPVLQCIYENQTSLPMGGSCRILPKGNISLEGSCGVVKDTVLVIKDLPQSTTLIKDFNLICSSFVWKEAGLTAFTLDEGGPKVNKQDRVLKQRIRQKFRDLLLRTLREYWLTFFCWTETRITAQYWDPT</sequence>
<accession>A0AA36GJ53</accession>
<organism evidence="2 3">
    <name type="scientific">Cylicocyclus nassatus</name>
    <name type="common">Nematode worm</name>
    <dbReference type="NCBI Taxonomy" id="53992"/>
    <lineage>
        <taxon>Eukaryota</taxon>
        <taxon>Metazoa</taxon>
        <taxon>Ecdysozoa</taxon>
        <taxon>Nematoda</taxon>
        <taxon>Chromadorea</taxon>
        <taxon>Rhabditida</taxon>
        <taxon>Rhabditina</taxon>
        <taxon>Rhabditomorpha</taxon>
        <taxon>Strongyloidea</taxon>
        <taxon>Strongylidae</taxon>
        <taxon>Cylicocyclus</taxon>
    </lineage>
</organism>
<dbReference type="EMBL" id="CATQJL010000001">
    <property type="protein sequence ID" value="CAJ0588025.1"/>
    <property type="molecule type" value="Genomic_DNA"/>
</dbReference>
<dbReference type="AlphaFoldDB" id="A0AA36GJ53"/>
<comment type="caution">
    <text evidence="2">The sequence shown here is derived from an EMBL/GenBank/DDBJ whole genome shotgun (WGS) entry which is preliminary data.</text>
</comment>
<gene>
    <name evidence="2" type="ORF">CYNAS_LOCUS8</name>
</gene>
<dbReference type="Proteomes" id="UP001176961">
    <property type="component" value="Unassembled WGS sequence"/>
</dbReference>
<evidence type="ECO:0000313" key="3">
    <source>
        <dbReference type="Proteomes" id="UP001176961"/>
    </source>
</evidence>
<feature type="compositionally biased region" description="Basic and acidic residues" evidence="1">
    <location>
        <begin position="1"/>
        <end position="11"/>
    </location>
</feature>